<name>A0ABQ9X7Q0_9EUKA</name>
<evidence type="ECO:0000256" key="1">
    <source>
        <dbReference type="SAM" id="MobiDB-lite"/>
    </source>
</evidence>
<reference evidence="2 3" key="1">
    <citation type="journal article" date="2022" name="bioRxiv">
        <title>Genomics of Preaxostyla Flagellates Illuminates Evolutionary Transitions and the Path Towards Mitochondrial Loss.</title>
        <authorList>
            <person name="Novak L.V.F."/>
            <person name="Treitli S.C."/>
            <person name="Pyrih J."/>
            <person name="Halakuc P."/>
            <person name="Pipaliya S.V."/>
            <person name="Vacek V."/>
            <person name="Brzon O."/>
            <person name="Soukal P."/>
            <person name="Eme L."/>
            <person name="Dacks J.B."/>
            <person name="Karnkowska A."/>
            <person name="Elias M."/>
            <person name="Hampl V."/>
        </authorList>
    </citation>
    <scope>NUCLEOTIDE SEQUENCE [LARGE SCALE GENOMIC DNA]</scope>
    <source>
        <strain evidence="2">NAU3</strain>
        <tissue evidence="2">Gut</tissue>
    </source>
</reference>
<dbReference type="Proteomes" id="UP001281761">
    <property type="component" value="Unassembled WGS sequence"/>
</dbReference>
<sequence length="201" mass="22044">MCICVTQFPDDPVASHDYLFLKITQETFVKSFTIIDNEDQTATFEIEVGDAVTGEMVVVVDNLEGTRSSPPPITRSLTFSFPTAETTASCIVAVGDDELFQSPAPEYKLRRAAVADWLVHTLRVTPKSQPDIPAAETVKKRGEHERGEGGGEADGRWRVVSRVFGWDGGEAHKEYICWEAVSSSADGTDTATASRTGDWRE</sequence>
<proteinExistence type="predicted"/>
<protein>
    <submittedName>
        <fullName evidence="2">Uncharacterized protein</fullName>
    </submittedName>
</protein>
<dbReference type="EMBL" id="JARBJD010000189">
    <property type="protein sequence ID" value="KAK2947857.1"/>
    <property type="molecule type" value="Genomic_DNA"/>
</dbReference>
<gene>
    <name evidence="2" type="ORF">BLNAU_17182</name>
</gene>
<keyword evidence="3" id="KW-1185">Reference proteome</keyword>
<organism evidence="2 3">
    <name type="scientific">Blattamonas nauphoetae</name>
    <dbReference type="NCBI Taxonomy" id="2049346"/>
    <lineage>
        <taxon>Eukaryota</taxon>
        <taxon>Metamonada</taxon>
        <taxon>Preaxostyla</taxon>
        <taxon>Oxymonadida</taxon>
        <taxon>Blattamonas</taxon>
    </lineage>
</organism>
<evidence type="ECO:0000313" key="2">
    <source>
        <dbReference type="EMBL" id="KAK2947857.1"/>
    </source>
</evidence>
<feature type="region of interest" description="Disordered" evidence="1">
    <location>
        <begin position="128"/>
        <end position="154"/>
    </location>
</feature>
<feature type="compositionally biased region" description="Basic and acidic residues" evidence="1">
    <location>
        <begin position="137"/>
        <end position="154"/>
    </location>
</feature>
<evidence type="ECO:0000313" key="3">
    <source>
        <dbReference type="Proteomes" id="UP001281761"/>
    </source>
</evidence>
<comment type="caution">
    <text evidence="2">The sequence shown here is derived from an EMBL/GenBank/DDBJ whole genome shotgun (WGS) entry which is preliminary data.</text>
</comment>
<accession>A0ABQ9X7Q0</accession>